<evidence type="ECO:0000313" key="2">
    <source>
        <dbReference type="Proteomes" id="UP000827724"/>
    </source>
</evidence>
<evidence type="ECO:0000313" key="1">
    <source>
        <dbReference type="EMBL" id="KAH6603209.1"/>
    </source>
</evidence>
<comment type="caution">
    <text evidence="1">The sequence shown here is derived from an EMBL/GenBank/DDBJ whole genome shotgun (WGS) entry which is preliminary data.</text>
</comment>
<dbReference type="Proteomes" id="UP000827724">
    <property type="component" value="Unassembled WGS sequence"/>
</dbReference>
<reference evidence="1" key="1">
    <citation type="submission" date="2021-08" db="EMBL/GenBank/DDBJ databases">
        <title>Chromosome-Level Trichoderma cornu-damae using Hi-C Data.</title>
        <authorList>
            <person name="Kim C.S."/>
        </authorList>
    </citation>
    <scope>NUCLEOTIDE SEQUENCE</scope>
    <source>
        <strain evidence="1">KA19-0412C</strain>
    </source>
</reference>
<name>A0A9P8QF13_9HYPO</name>
<sequence>MGDGLDLAQLGPGLLQRMRAWPNACPRAGCLAPPHNEASCSRTKLKFGSTTSLRLRALAQLTNSPDLQLTRDLEAVAFHDFSLSESRDRHGNP</sequence>
<gene>
    <name evidence="1" type="ORF">Trco_007984</name>
</gene>
<proteinExistence type="predicted"/>
<dbReference type="AlphaFoldDB" id="A0A9P8QF13"/>
<dbReference type="EMBL" id="JAIWOZ010000007">
    <property type="protein sequence ID" value="KAH6603209.1"/>
    <property type="molecule type" value="Genomic_DNA"/>
</dbReference>
<organism evidence="1 2">
    <name type="scientific">Trichoderma cornu-damae</name>
    <dbReference type="NCBI Taxonomy" id="654480"/>
    <lineage>
        <taxon>Eukaryota</taxon>
        <taxon>Fungi</taxon>
        <taxon>Dikarya</taxon>
        <taxon>Ascomycota</taxon>
        <taxon>Pezizomycotina</taxon>
        <taxon>Sordariomycetes</taxon>
        <taxon>Hypocreomycetidae</taxon>
        <taxon>Hypocreales</taxon>
        <taxon>Hypocreaceae</taxon>
        <taxon>Trichoderma</taxon>
    </lineage>
</organism>
<protein>
    <submittedName>
        <fullName evidence="1">Uncharacterized protein</fullName>
    </submittedName>
</protein>
<keyword evidence="2" id="KW-1185">Reference proteome</keyword>
<accession>A0A9P8QF13</accession>